<dbReference type="InterPro" id="IPR000198">
    <property type="entry name" value="RhoGAP_dom"/>
</dbReference>
<sequence>CFFGNSLCCDGNFGHVLHLNVFQSFDFTSFEDTRDSSCIVTSRAVFSLLSVRHAHDPLMLMYSPSAQDADLTLCRCEGGVELALQYAKMWCRYAKDLLTWMDKRISLEQEFAKSIMRAADAAKSCVSQQDMMPLQNIYTQALDHDLKSSTSAKQTAELIQQRCYQALSAKRNEIDKWRREFKEQWSKEQKRMNDAVSALKRARQQYLQRCEELEKAKAMTAKAEEDTGGYKTLDKRRKSRDDAQAKVTESEMLYRQCVCEANIHQKELERVKRKIIVHIRKLICQGDTVLKEVKRLSARSRCGKLFITYTAFLQLMVQYLTLLHVCAESEEGLSDSNGMTCKPRNASHAALTHRLKKMKSKMVKCKQCDNYILVNGIECEECGLSVHRKCLEVCQIECEHRRGFIFGMEFSLLPRESLDSVPFVVLRCTEEIESRALGVQGVYRISGSKPRILKLCQAFEIQKDQVDLSDLSPHDITSVLKHFFKELPEPLLTFELYNDFINVGKEIQRLSEKEHVADTAGIVESTVVKLRELIGRLPLCNYNTVQHMIAHLNRVAEHFEDNKMSPGNLGIVFGPTLLRPLVSGDVSMMALLETSYQALLVEFMISHYDDVFGPTTRSSTPLPPPPTAPLPDTPPRASCSSQDAEDSARERPRSLEVGNKNSTSRNQQLHAKSNKHWPCFKLAVVMTMLKAHLGWTCPCGRQSSS</sequence>
<dbReference type="SUPFAM" id="SSF57889">
    <property type="entry name" value="Cysteine-rich domain"/>
    <property type="match status" value="1"/>
</dbReference>
<reference evidence="11" key="1">
    <citation type="submission" date="2025-08" db="UniProtKB">
        <authorList>
            <consortium name="Ensembl"/>
        </authorList>
    </citation>
    <scope>IDENTIFICATION</scope>
</reference>
<dbReference type="SUPFAM" id="SSF103657">
    <property type="entry name" value="BAR/IMD domain-like"/>
    <property type="match status" value="1"/>
</dbReference>
<dbReference type="PROSITE" id="PS00479">
    <property type="entry name" value="ZF_DAG_PE_1"/>
    <property type="match status" value="1"/>
</dbReference>
<dbReference type="GO" id="GO:0008270">
    <property type="term" value="F:zinc ion binding"/>
    <property type="evidence" value="ECO:0007669"/>
    <property type="project" value="UniProtKB-KW"/>
</dbReference>
<dbReference type="SMART" id="SM00109">
    <property type="entry name" value="C1"/>
    <property type="match status" value="1"/>
</dbReference>
<keyword evidence="2" id="KW-0479">Metal-binding</keyword>
<dbReference type="GO" id="GO:0005886">
    <property type="term" value="C:plasma membrane"/>
    <property type="evidence" value="ECO:0007669"/>
    <property type="project" value="TreeGrafter"/>
</dbReference>
<dbReference type="Proteomes" id="UP001108240">
    <property type="component" value="Unplaced"/>
</dbReference>
<evidence type="ECO:0000259" key="10">
    <source>
        <dbReference type="PROSITE" id="PS51741"/>
    </source>
</evidence>
<evidence type="ECO:0000256" key="2">
    <source>
        <dbReference type="ARBA" id="ARBA00022723"/>
    </source>
</evidence>
<keyword evidence="1" id="KW-0343">GTPase activation</keyword>
<keyword evidence="5 6" id="KW-0175">Coiled coil</keyword>
<dbReference type="PROSITE" id="PS50081">
    <property type="entry name" value="ZF_DAG_PE_2"/>
    <property type="match status" value="1"/>
</dbReference>
<evidence type="ECO:0000313" key="11">
    <source>
        <dbReference type="Ensembl" id="ENSCCRP00000003635.2"/>
    </source>
</evidence>
<dbReference type="Gene3D" id="1.10.555.10">
    <property type="entry name" value="Rho GTPase activation protein"/>
    <property type="match status" value="1"/>
</dbReference>
<organism evidence="11 12">
    <name type="scientific">Cyprinus carpio carpio</name>
    <dbReference type="NCBI Taxonomy" id="630221"/>
    <lineage>
        <taxon>Eukaryota</taxon>
        <taxon>Metazoa</taxon>
        <taxon>Chordata</taxon>
        <taxon>Craniata</taxon>
        <taxon>Vertebrata</taxon>
        <taxon>Euteleostomi</taxon>
        <taxon>Actinopterygii</taxon>
        <taxon>Neopterygii</taxon>
        <taxon>Teleostei</taxon>
        <taxon>Ostariophysi</taxon>
        <taxon>Cypriniformes</taxon>
        <taxon>Cyprinidae</taxon>
        <taxon>Cyprininae</taxon>
        <taxon>Cyprinus</taxon>
    </lineage>
</organism>
<dbReference type="InterPro" id="IPR001060">
    <property type="entry name" value="FCH_dom"/>
</dbReference>
<evidence type="ECO:0000313" key="12">
    <source>
        <dbReference type="Proteomes" id="UP001108240"/>
    </source>
</evidence>
<dbReference type="PANTHER" id="PTHR15228:SF16">
    <property type="entry name" value="GEM-INTERACTING PROTEIN"/>
    <property type="match status" value="1"/>
</dbReference>
<dbReference type="InterPro" id="IPR031160">
    <property type="entry name" value="F_BAR_dom"/>
</dbReference>
<dbReference type="GeneTree" id="ENSGT00950000183110"/>
<dbReference type="InterPro" id="IPR051025">
    <property type="entry name" value="RhoGAP"/>
</dbReference>
<feature type="domain" description="Phorbol-ester/DAG-type" evidence="8">
    <location>
        <begin position="347"/>
        <end position="398"/>
    </location>
</feature>
<dbReference type="SUPFAM" id="SSF48350">
    <property type="entry name" value="GTPase activation domain, GAP"/>
    <property type="match status" value="1"/>
</dbReference>
<evidence type="ECO:0000256" key="4">
    <source>
        <dbReference type="ARBA" id="ARBA00022833"/>
    </source>
</evidence>
<dbReference type="SMART" id="SM00324">
    <property type="entry name" value="RhoGAP"/>
    <property type="match status" value="1"/>
</dbReference>
<dbReference type="GO" id="GO:0005096">
    <property type="term" value="F:GTPase activator activity"/>
    <property type="evidence" value="ECO:0007669"/>
    <property type="project" value="UniProtKB-KW"/>
</dbReference>
<dbReference type="InterPro" id="IPR046349">
    <property type="entry name" value="C1-like_sf"/>
</dbReference>
<evidence type="ECO:0000256" key="1">
    <source>
        <dbReference type="ARBA" id="ARBA00022468"/>
    </source>
</evidence>
<name>A0A8C0Y3G1_CYPCA</name>
<feature type="compositionally biased region" description="Polar residues" evidence="7">
    <location>
        <begin position="659"/>
        <end position="670"/>
    </location>
</feature>
<dbReference type="GO" id="GO:0007165">
    <property type="term" value="P:signal transduction"/>
    <property type="evidence" value="ECO:0007669"/>
    <property type="project" value="InterPro"/>
</dbReference>
<feature type="domain" description="Rho-GAP" evidence="9">
    <location>
        <begin position="408"/>
        <end position="612"/>
    </location>
</feature>
<evidence type="ECO:0000259" key="8">
    <source>
        <dbReference type="PROSITE" id="PS50081"/>
    </source>
</evidence>
<dbReference type="Ensembl" id="ENSCCRT00000004034.2">
    <property type="protein sequence ID" value="ENSCCRP00000003635.2"/>
    <property type="gene ID" value="ENSCCRG00000002207.2"/>
</dbReference>
<keyword evidence="3" id="KW-0863">Zinc-finger</keyword>
<evidence type="ECO:0000256" key="6">
    <source>
        <dbReference type="PROSITE-ProRule" id="PRU01077"/>
    </source>
</evidence>
<dbReference type="AlphaFoldDB" id="A0A8C0Y3G1"/>
<evidence type="ECO:0000256" key="5">
    <source>
        <dbReference type="ARBA" id="ARBA00023054"/>
    </source>
</evidence>
<proteinExistence type="predicted"/>
<evidence type="ECO:0000256" key="7">
    <source>
        <dbReference type="SAM" id="MobiDB-lite"/>
    </source>
</evidence>
<accession>A0A8C0Y3G1</accession>
<dbReference type="Pfam" id="PF22699">
    <property type="entry name" value="GMIP-like_FCH"/>
    <property type="match status" value="1"/>
</dbReference>
<evidence type="ECO:0000256" key="3">
    <source>
        <dbReference type="ARBA" id="ARBA00022771"/>
    </source>
</evidence>
<dbReference type="PANTHER" id="PTHR15228">
    <property type="entry name" value="SPERMATHECAL PHYSIOLOGY VARIANT"/>
    <property type="match status" value="1"/>
</dbReference>
<dbReference type="Gene3D" id="1.20.1270.60">
    <property type="entry name" value="Arfaptin homology (AH) domain/BAR domain"/>
    <property type="match status" value="1"/>
</dbReference>
<feature type="region of interest" description="Disordered" evidence="7">
    <location>
        <begin position="615"/>
        <end position="670"/>
    </location>
</feature>
<dbReference type="InterPro" id="IPR027267">
    <property type="entry name" value="AH/BAR_dom_sf"/>
</dbReference>
<dbReference type="PROSITE" id="PS50238">
    <property type="entry name" value="RHOGAP"/>
    <property type="match status" value="1"/>
</dbReference>
<reference evidence="11" key="2">
    <citation type="submission" date="2025-09" db="UniProtKB">
        <authorList>
            <consortium name="Ensembl"/>
        </authorList>
    </citation>
    <scope>IDENTIFICATION</scope>
</reference>
<dbReference type="InterPro" id="IPR002219">
    <property type="entry name" value="PKC_DAG/PE"/>
</dbReference>
<dbReference type="CDD" id="cd20816">
    <property type="entry name" value="C1_GMIP-like"/>
    <property type="match status" value="1"/>
</dbReference>
<protein>
    <submittedName>
        <fullName evidence="11">GEM interacting protein</fullName>
    </submittedName>
</protein>
<feature type="compositionally biased region" description="Pro residues" evidence="7">
    <location>
        <begin position="621"/>
        <end position="634"/>
    </location>
</feature>
<evidence type="ECO:0000259" key="9">
    <source>
        <dbReference type="PROSITE" id="PS50238"/>
    </source>
</evidence>
<dbReference type="InterPro" id="IPR054713">
    <property type="entry name" value="GMIP/FCHO2-like_FCH"/>
</dbReference>
<dbReference type="PROSITE" id="PS51741">
    <property type="entry name" value="F_BAR"/>
    <property type="match status" value="1"/>
</dbReference>
<dbReference type="SMART" id="SM00055">
    <property type="entry name" value="FCH"/>
    <property type="match status" value="1"/>
</dbReference>
<keyword evidence="4" id="KW-0862">Zinc</keyword>
<dbReference type="InterPro" id="IPR008936">
    <property type="entry name" value="Rho_GTPase_activation_prot"/>
</dbReference>
<feature type="domain" description="F-BAR" evidence="10">
    <location>
        <begin position="65"/>
        <end position="335"/>
    </location>
</feature>
<keyword evidence="12" id="KW-1185">Reference proteome</keyword>
<dbReference type="GO" id="GO:0051056">
    <property type="term" value="P:regulation of small GTPase mediated signal transduction"/>
    <property type="evidence" value="ECO:0007669"/>
    <property type="project" value="UniProtKB-ARBA"/>
</dbReference>
<dbReference type="Pfam" id="PF00620">
    <property type="entry name" value="RhoGAP"/>
    <property type="match status" value="1"/>
</dbReference>